<gene>
    <name evidence="6" type="ORF">CCAP1982_LOCUS2144</name>
</gene>
<dbReference type="Proteomes" id="UP000606786">
    <property type="component" value="Unassembled WGS sequence"/>
</dbReference>
<keyword evidence="4 5" id="KW-0732">Signal</keyword>
<organism evidence="6 7">
    <name type="scientific">Ceratitis capitata</name>
    <name type="common">Mediterranean fruit fly</name>
    <name type="synonym">Tephritis capitata</name>
    <dbReference type="NCBI Taxonomy" id="7213"/>
    <lineage>
        <taxon>Eukaryota</taxon>
        <taxon>Metazoa</taxon>
        <taxon>Ecdysozoa</taxon>
        <taxon>Arthropoda</taxon>
        <taxon>Hexapoda</taxon>
        <taxon>Insecta</taxon>
        <taxon>Pterygota</taxon>
        <taxon>Neoptera</taxon>
        <taxon>Endopterygota</taxon>
        <taxon>Diptera</taxon>
        <taxon>Brachycera</taxon>
        <taxon>Muscomorpha</taxon>
        <taxon>Tephritoidea</taxon>
        <taxon>Tephritidae</taxon>
        <taxon>Ceratitis</taxon>
        <taxon>Ceratitis</taxon>
    </lineage>
</organism>
<evidence type="ECO:0000313" key="7">
    <source>
        <dbReference type="Proteomes" id="UP000606786"/>
    </source>
</evidence>
<dbReference type="CDD" id="cd23992">
    <property type="entry name" value="PBP_GOBP"/>
    <property type="match status" value="1"/>
</dbReference>
<comment type="subcellular location">
    <subcellularLocation>
        <location evidence="1">Secreted</location>
    </subcellularLocation>
</comment>
<feature type="chain" id="PRO_5032894153" evidence="5">
    <location>
        <begin position="17"/>
        <end position="144"/>
    </location>
</feature>
<keyword evidence="3" id="KW-0964">Secreted</keyword>
<dbReference type="PANTHER" id="PTHR11857:SF43">
    <property type="entry name" value="GEO07291P1-RELATED"/>
    <property type="match status" value="1"/>
</dbReference>
<name>A0A811U4P4_CERCA</name>
<dbReference type="GO" id="GO:0005615">
    <property type="term" value="C:extracellular space"/>
    <property type="evidence" value="ECO:0007669"/>
    <property type="project" value="TreeGrafter"/>
</dbReference>
<keyword evidence="7" id="KW-1185">Reference proteome</keyword>
<dbReference type="InterPro" id="IPR036728">
    <property type="entry name" value="PBP_GOBP_sf"/>
</dbReference>
<dbReference type="OrthoDB" id="8194670at2759"/>
<evidence type="ECO:0000256" key="2">
    <source>
        <dbReference type="ARBA" id="ARBA00008098"/>
    </source>
</evidence>
<sequence>MKYFIVILAAVVLAQAADDDWVPKTPEEFNAIRRECHREFPFSKELQKQEDELDFSDDETVRKYEVCVFRKWGIIDAEDNFHGERLVKQFDAVLDEVENIEQKVNNCVDKNEQGSPIDVYASRIQRCIDKTDIAPNLLKVIGKL</sequence>
<evidence type="ECO:0000256" key="5">
    <source>
        <dbReference type="SAM" id="SignalP"/>
    </source>
</evidence>
<dbReference type="AlphaFoldDB" id="A0A811U4P4"/>
<comment type="similarity">
    <text evidence="2">Belongs to the PBP/GOBP family.</text>
</comment>
<dbReference type="EMBL" id="CAJHJT010000001">
    <property type="protein sequence ID" value="CAD6993328.1"/>
    <property type="molecule type" value="Genomic_DNA"/>
</dbReference>
<proteinExistence type="inferred from homology"/>
<dbReference type="SMART" id="SM00708">
    <property type="entry name" value="PhBP"/>
    <property type="match status" value="1"/>
</dbReference>
<dbReference type="SUPFAM" id="SSF47565">
    <property type="entry name" value="Insect pheromone/odorant-binding proteins"/>
    <property type="match status" value="1"/>
</dbReference>
<reference evidence="6" key="1">
    <citation type="submission" date="2020-11" db="EMBL/GenBank/DDBJ databases">
        <authorList>
            <person name="Whitehead M."/>
        </authorList>
    </citation>
    <scope>NUCLEOTIDE SEQUENCE</scope>
    <source>
        <strain evidence="6">EGII</strain>
    </source>
</reference>
<evidence type="ECO:0000313" key="6">
    <source>
        <dbReference type="EMBL" id="CAD6993328.1"/>
    </source>
</evidence>
<dbReference type="PANTHER" id="PTHR11857">
    <property type="entry name" value="ODORANT BINDING PROTEIN-RELATED"/>
    <property type="match status" value="1"/>
</dbReference>
<evidence type="ECO:0000256" key="4">
    <source>
        <dbReference type="ARBA" id="ARBA00022729"/>
    </source>
</evidence>
<dbReference type="Gene3D" id="1.10.238.20">
    <property type="entry name" value="Pheromone/general odorant binding protein domain"/>
    <property type="match status" value="1"/>
</dbReference>
<evidence type="ECO:0000256" key="3">
    <source>
        <dbReference type="ARBA" id="ARBA00022525"/>
    </source>
</evidence>
<dbReference type="Pfam" id="PF01395">
    <property type="entry name" value="PBP_GOBP"/>
    <property type="match status" value="1"/>
</dbReference>
<accession>A0A811U4P4</accession>
<feature type="signal peptide" evidence="5">
    <location>
        <begin position="1"/>
        <end position="16"/>
    </location>
</feature>
<comment type="caution">
    <text evidence="6">The sequence shown here is derived from an EMBL/GenBank/DDBJ whole genome shotgun (WGS) entry which is preliminary data.</text>
</comment>
<evidence type="ECO:0000256" key="1">
    <source>
        <dbReference type="ARBA" id="ARBA00004613"/>
    </source>
</evidence>
<dbReference type="GO" id="GO:0007608">
    <property type="term" value="P:sensory perception of smell"/>
    <property type="evidence" value="ECO:0007669"/>
    <property type="project" value="TreeGrafter"/>
</dbReference>
<dbReference type="InterPro" id="IPR006170">
    <property type="entry name" value="PBP/GOBP"/>
</dbReference>
<dbReference type="GO" id="GO:0005549">
    <property type="term" value="F:odorant binding"/>
    <property type="evidence" value="ECO:0007669"/>
    <property type="project" value="InterPro"/>
</dbReference>
<protein>
    <submittedName>
        <fullName evidence="6">(Mediterranean fruit fly) hypothetical protein</fullName>
    </submittedName>
</protein>